<dbReference type="RefSeq" id="WP_380619759.1">
    <property type="nucleotide sequence ID" value="NZ_JBHSDK010000012.1"/>
</dbReference>
<name>A0ABV8TWU3_9ACTN</name>
<dbReference type="Proteomes" id="UP001595823">
    <property type="component" value="Unassembled WGS sequence"/>
</dbReference>
<gene>
    <name evidence="1" type="ORF">ACFPET_08540</name>
</gene>
<evidence type="ECO:0000313" key="1">
    <source>
        <dbReference type="EMBL" id="MFC4335244.1"/>
    </source>
</evidence>
<dbReference type="EMBL" id="JBHSDK010000012">
    <property type="protein sequence ID" value="MFC4335244.1"/>
    <property type="molecule type" value="Genomic_DNA"/>
</dbReference>
<reference evidence="2" key="1">
    <citation type="journal article" date="2019" name="Int. J. Syst. Evol. Microbiol.">
        <title>The Global Catalogue of Microorganisms (GCM) 10K type strain sequencing project: providing services to taxonomists for standard genome sequencing and annotation.</title>
        <authorList>
            <consortium name="The Broad Institute Genomics Platform"/>
            <consortium name="The Broad Institute Genome Sequencing Center for Infectious Disease"/>
            <person name="Wu L."/>
            <person name="Ma J."/>
        </authorList>
    </citation>
    <scope>NUCLEOTIDE SEQUENCE [LARGE SCALE GENOMIC DNA]</scope>
    <source>
        <strain evidence="2">IBRC-M 10908</strain>
    </source>
</reference>
<comment type="caution">
    <text evidence="1">The sequence shown here is derived from an EMBL/GenBank/DDBJ whole genome shotgun (WGS) entry which is preliminary data.</text>
</comment>
<accession>A0ABV8TWU3</accession>
<keyword evidence="2" id="KW-1185">Reference proteome</keyword>
<protein>
    <submittedName>
        <fullName evidence="1">Uncharacterized protein</fullName>
    </submittedName>
</protein>
<organism evidence="1 2">
    <name type="scientific">Salininema proteolyticum</name>
    <dbReference type="NCBI Taxonomy" id="1607685"/>
    <lineage>
        <taxon>Bacteria</taxon>
        <taxon>Bacillati</taxon>
        <taxon>Actinomycetota</taxon>
        <taxon>Actinomycetes</taxon>
        <taxon>Glycomycetales</taxon>
        <taxon>Glycomycetaceae</taxon>
        <taxon>Salininema</taxon>
    </lineage>
</organism>
<sequence length="227" mass="25034">MTLPQAVARLTTGPLAQLNNDPDLVFAYAVGKAAQDDDSDDAALVCVWDSEARPDPELEKTQHFTLGEFTAMLDEMEQGRGWEYPSSPAVKVLAAFSDGILLADDSGHGMAARARVIELPEQLSQVALERVRGEQEEVARQLESIADPFERTSLLLDACHRAYVALFAAGGHWYPGPAQREEYIERYFLNERVPEAEKLVWEASTHADDSSGDLAGAWRDFVKAVLD</sequence>
<evidence type="ECO:0000313" key="2">
    <source>
        <dbReference type="Proteomes" id="UP001595823"/>
    </source>
</evidence>
<proteinExistence type="predicted"/>